<evidence type="ECO:0000259" key="1">
    <source>
        <dbReference type="Pfam" id="PF12680"/>
    </source>
</evidence>
<gene>
    <name evidence="2" type="ORF">AVDCRST_MAG18-4040</name>
</gene>
<accession>A0A6J4VWF4</accession>
<sequence length="119" mass="13203">MPSHKAVVETYFEGFRRRDHAQILACLTDDVAWDIHGHTHLVGKEAFDREIERPNATEGPALVIDRLVEEADTVAALGIGEGSQPSGERFRFAFCTVCTFVGDKIGRVESYVVPLKSDE</sequence>
<dbReference type="EMBL" id="CADCWN010000321">
    <property type="protein sequence ID" value="CAA9587079.1"/>
    <property type="molecule type" value="Genomic_DNA"/>
</dbReference>
<protein>
    <recommendedName>
        <fullName evidence="1">SnoaL-like domain-containing protein</fullName>
    </recommendedName>
</protein>
<dbReference type="InterPro" id="IPR032710">
    <property type="entry name" value="NTF2-like_dom_sf"/>
</dbReference>
<proteinExistence type="predicted"/>
<dbReference type="InterPro" id="IPR037401">
    <property type="entry name" value="SnoaL-like"/>
</dbReference>
<dbReference type="SUPFAM" id="SSF54427">
    <property type="entry name" value="NTF2-like"/>
    <property type="match status" value="1"/>
</dbReference>
<organism evidence="2">
    <name type="scientific">uncultured Thermomicrobiales bacterium</name>
    <dbReference type="NCBI Taxonomy" id="1645740"/>
    <lineage>
        <taxon>Bacteria</taxon>
        <taxon>Pseudomonadati</taxon>
        <taxon>Thermomicrobiota</taxon>
        <taxon>Thermomicrobia</taxon>
        <taxon>Thermomicrobiales</taxon>
        <taxon>environmental samples</taxon>
    </lineage>
</organism>
<feature type="domain" description="SnoaL-like" evidence="1">
    <location>
        <begin position="8"/>
        <end position="105"/>
    </location>
</feature>
<dbReference type="Pfam" id="PF12680">
    <property type="entry name" value="SnoaL_2"/>
    <property type="match status" value="1"/>
</dbReference>
<dbReference type="Gene3D" id="3.10.450.50">
    <property type="match status" value="1"/>
</dbReference>
<name>A0A6J4VWF4_9BACT</name>
<dbReference type="AlphaFoldDB" id="A0A6J4VWF4"/>
<reference evidence="2" key="1">
    <citation type="submission" date="2020-02" db="EMBL/GenBank/DDBJ databases">
        <authorList>
            <person name="Meier V. D."/>
        </authorList>
    </citation>
    <scope>NUCLEOTIDE SEQUENCE</scope>
    <source>
        <strain evidence="2">AVDCRST_MAG18</strain>
    </source>
</reference>
<evidence type="ECO:0000313" key="2">
    <source>
        <dbReference type="EMBL" id="CAA9587079.1"/>
    </source>
</evidence>